<keyword evidence="1" id="KW-0732">Signal</keyword>
<dbReference type="RefSeq" id="WP_237876928.1">
    <property type="nucleotide sequence ID" value="NZ_JAKLTR010000028.1"/>
</dbReference>
<reference evidence="2" key="1">
    <citation type="submission" date="2022-01" db="EMBL/GenBank/DDBJ databases">
        <authorList>
            <person name="Jo J.-H."/>
            <person name="Im W.-T."/>
        </authorList>
    </citation>
    <scope>NUCLEOTIDE SEQUENCE</scope>
    <source>
        <strain evidence="2">NA20</strain>
    </source>
</reference>
<evidence type="ECO:0000313" key="2">
    <source>
        <dbReference type="EMBL" id="MCG2617949.1"/>
    </source>
</evidence>
<keyword evidence="3" id="KW-1185">Reference proteome</keyword>
<dbReference type="Proteomes" id="UP001165367">
    <property type="component" value="Unassembled WGS sequence"/>
</dbReference>
<organism evidence="2 3">
    <name type="scientific">Terrimonas ginsenosidimutans</name>
    <dbReference type="NCBI Taxonomy" id="2908004"/>
    <lineage>
        <taxon>Bacteria</taxon>
        <taxon>Pseudomonadati</taxon>
        <taxon>Bacteroidota</taxon>
        <taxon>Chitinophagia</taxon>
        <taxon>Chitinophagales</taxon>
        <taxon>Chitinophagaceae</taxon>
        <taxon>Terrimonas</taxon>
    </lineage>
</organism>
<proteinExistence type="predicted"/>
<gene>
    <name evidence="2" type="ORF">LZZ85_26845</name>
</gene>
<accession>A0ABS9L0G1</accession>
<protein>
    <submittedName>
        <fullName evidence="2">DUF4197 domain-containing protein</fullName>
    </submittedName>
</protein>
<evidence type="ECO:0000256" key="1">
    <source>
        <dbReference type="SAM" id="SignalP"/>
    </source>
</evidence>
<name>A0ABS9L0G1_9BACT</name>
<dbReference type="Pfam" id="PF13852">
    <property type="entry name" value="DUF4197"/>
    <property type="match status" value="1"/>
</dbReference>
<evidence type="ECO:0000313" key="3">
    <source>
        <dbReference type="Proteomes" id="UP001165367"/>
    </source>
</evidence>
<dbReference type="EMBL" id="JAKLTR010000028">
    <property type="protein sequence ID" value="MCG2617949.1"/>
    <property type="molecule type" value="Genomic_DNA"/>
</dbReference>
<sequence>MKTYLVALLFGAAILPATVDAQIKLPKILNKGGSSGVSEDEAGQGIKEALTQGVANAVLNLNKTDGFFGSELYKVLLPPDAQKIEKTLRSAGMGAQVDKAVLAINRGAEDAVAFAKPIFIDAIKEMTVTDALKILTGPKNGATEYFKQKTTQKLVTAFTPSVQSSLEKVDATKYYGDIVTTYNKFPTTIKKVDPDLTSFVVGKAVDALFDQVAKEEANIRANPMGQASALLQKVFGSVKK</sequence>
<feature type="signal peptide" evidence="1">
    <location>
        <begin position="1"/>
        <end position="21"/>
    </location>
</feature>
<comment type="caution">
    <text evidence="2">The sequence shown here is derived from an EMBL/GenBank/DDBJ whole genome shotgun (WGS) entry which is preliminary data.</text>
</comment>
<feature type="chain" id="PRO_5047174519" evidence="1">
    <location>
        <begin position="22"/>
        <end position="240"/>
    </location>
</feature>
<dbReference type="InterPro" id="IPR025245">
    <property type="entry name" value="DUF4197"/>
</dbReference>